<dbReference type="GO" id="GO:0022857">
    <property type="term" value="F:transmembrane transporter activity"/>
    <property type="evidence" value="ECO:0007669"/>
    <property type="project" value="TreeGrafter"/>
</dbReference>
<dbReference type="Pfam" id="PF12704">
    <property type="entry name" value="MacB_PCD"/>
    <property type="match status" value="2"/>
</dbReference>
<reference evidence="10" key="2">
    <citation type="journal article" date="2017" name="Plant Physiol. Biochem.">
        <title>Differential oxidative and antioxidative response of duckweed Lemna minor toward plant growth promoting/inhibiting bacteria.</title>
        <authorList>
            <person name="Ishizawa H."/>
            <person name="Kuroda M."/>
            <person name="Morikawa M."/>
            <person name="Ike M."/>
        </authorList>
    </citation>
    <scope>NUCLEOTIDE SEQUENCE [LARGE SCALE GENOMIC DNA]</scope>
    <source>
        <strain evidence="10">M6</strain>
    </source>
</reference>
<evidence type="ECO:0000256" key="5">
    <source>
        <dbReference type="ARBA" id="ARBA00023136"/>
    </source>
</evidence>
<sequence>MRQTQRDFGYVLRSVTRRWGVYGLMIAGTGLALTLTLIVGLFIRSELSFDRFIRDSDRVYLVSALYGLENKPLVGSDITPAGVARWMRSDMPEARQVARLLPVEWAFSTPRRIARERFFWADPNLFEVLDLPAVAGDLKTALNAPDSIVLTQRMAKAYFGDQNALGRTLTTRDNQRLRVTAILKDFPSNTHLDRELFVSGRSAYSVLALHDANPSYLWSICYTYVKMAPGVRPETVAQTLSRLTHQNWQGPNNIPVSYELIALKDLHLHERGDLQMKARGHVDTLVALSLVALVILSIACANYAGLVLAETNERGAEMALLSALGAGRAHLLATVLRESLIVHLISLLVALALTERLLPYLNHSLNLDLKLWASPLSLIAIMALITTALAVLSALLPAIIVTAPSAVRRARMRTQPPQRWQGWIIAQFTLVISLLIAAQVVSRQWDYALYTAPGFDGDHLYIVPRHDNPWINRAFLNEIEQMDGVSGVAEAFGAPTSNFVRPALVKGKDGRVRSFTRNSVSPDFFEVYGVKLRAGHGLNSTFSEIIAPRDVLINETAVRALGFASAQEALGQTLEYETDRTHMQSRIIGVVPDIRFSTVHYAVAPMMFDGFDRFFTHFSIRVKAQGEVETLRQIDQVWLRHTGGTEPIARQAFRDYLTSQYHDLHQQVAVSRLVAAAAIVLSALGLMGLCVFLTRHQSRELAIRKALGAHFGDLLRHRLRPFWLPLLIANITAWPLAGFVLQKWLGTFAAHAPLTPLPFVLASLATSACAGGAILLHAVWSNRSVRTSLLRQDA</sequence>
<dbReference type="EMBL" id="AP018828">
    <property type="protein sequence ID" value="BBF81966.1"/>
    <property type="molecule type" value="Genomic_DNA"/>
</dbReference>
<evidence type="ECO:0000259" key="7">
    <source>
        <dbReference type="Pfam" id="PF02687"/>
    </source>
</evidence>
<comment type="subcellular location">
    <subcellularLocation>
        <location evidence="1">Cell membrane</location>
        <topology evidence="1">Multi-pass membrane protein</topology>
    </subcellularLocation>
</comment>
<feature type="transmembrane region" description="Helical" evidence="6">
    <location>
        <begin position="20"/>
        <end position="43"/>
    </location>
</feature>
<organism evidence="9 10">
    <name type="scientific">Asticcacaulis excentricus</name>
    <dbReference type="NCBI Taxonomy" id="78587"/>
    <lineage>
        <taxon>Bacteria</taxon>
        <taxon>Pseudomonadati</taxon>
        <taxon>Pseudomonadota</taxon>
        <taxon>Alphaproteobacteria</taxon>
        <taxon>Caulobacterales</taxon>
        <taxon>Caulobacteraceae</taxon>
        <taxon>Asticcacaulis</taxon>
    </lineage>
</organism>
<keyword evidence="4 6" id="KW-1133">Transmembrane helix</keyword>
<dbReference type="AlphaFoldDB" id="A0A3G9G5M9"/>
<evidence type="ECO:0000256" key="4">
    <source>
        <dbReference type="ARBA" id="ARBA00022989"/>
    </source>
</evidence>
<feature type="transmembrane region" description="Helical" evidence="6">
    <location>
        <begin position="378"/>
        <end position="401"/>
    </location>
</feature>
<dbReference type="PANTHER" id="PTHR30572:SF18">
    <property type="entry name" value="ABC-TYPE MACROLIDE FAMILY EXPORT SYSTEM PERMEASE COMPONENT 2"/>
    <property type="match status" value="1"/>
</dbReference>
<feature type="transmembrane region" description="Helical" evidence="6">
    <location>
        <begin position="757"/>
        <end position="780"/>
    </location>
</feature>
<feature type="domain" description="ABC3 transporter permease C-terminal" evidence="7">
    <location>
        <begin position="290"/>
        <end position="400"/>
    </location>
</feature>
<accession>A0A3G9G5M9</accession>
<dbReference type="RefSeq" id="WP_126423599.1">
    <property type="nucleotide sequence ID" value="NZ_AP018828.1"/>
</dbReference>
<evidence type="ECO:0000256" key="1">
    <source>
        <dbReference type="ARBA" id="ARBA00004651"/>
    </source>
</evidence>
<feature type="domain" description="ABC3 transporter permease C-terminal" evidence="7">
    <location>
        <begin position="673"/>
        <end position="774"/>
    </location>
</feature>
<dbReference type="InterPro" id="IPR050250">
    <property type="entry name" value="Macrolide_Exporter_MacB"/>
</dbReference>
<dbReference type="Pfam" id="PF02687">
    <property type="entry name" value="FtsX"/>
    <property type="match status" value="2"/>
</dbReference>
<name>A0A3G9G5M9_9CAUL</name>
<evidence type="ECO:0000313" key="10">
    <source>
        <dbReference type="Proteomes" id="UP000278756"/>
    </source>
</evidence>
<dbReference type="GO" id="GO:0005886">
    <property type="term" value="C:plasma membrane"/>
    <property type="evidence" value="ECO:0007669"/>
    <property type="project" value="UniProtKB-SubCell"/>
</dbReference>
<feature type="transmembrane region" description="Helical" evidence="6">
    <location>
        <begin position="285"/>
        <end position="309"/>
    </location>
</feature>
<protein>
    <submittedName>
        <fullName evidence="9">Permease</fullName>
    </submittedName>
</protein>
<dbReference type="InterPro" id="IPR003838">
    <property type="entry name" value="ABC3_permease_C"/>
</dbReference>
<gene>
    <name evidence="9" type="ORF">EM6_2585</name>
</gene>
<evidence type="ECO:0000313" key="9">
    <source>
        <dbReference type="EMBL" id="BBF81966.1"/>
    </source>
</evidence>
<feature type="transmembrane region" description="Helical" evidence="6">
    <location>
        <begin position="673"/>
        <end position="694"/>
    </location>
</feature>
<proteinExistence type="predicted"/>
<evidence type="ECO:0000256" key="3">
    <source>
        <dbReference type="ARBA" id="ARBA00022692"/>
    </source>
</evidence>
<feature type="domain" description="MacB-like periplasmic core" evidence="8">
    <location>
        <begin position="24"/>
        <end position="242"/>
    </location>
</feature>
<dbReference type="PANTHER" id="PTHR30572">
    <property type="entry name" value="MEMBRANE COMPONENT OF TRANSPORTER-RELATED"/>
    <property type="match status" value="1"/>
</dbReference>
<evidence type="ECO:0000259" key="8">
    <source>
        <dbReference type="Pfam" id="PF12704"/>
    </source>
</evidence>
<feature type="transmembrane region" description="Helical" evidence="6">
    <location>
        <begin position="422"/>
        <end position="441"/>
    </location>
</feature>
<feature type="transmembrane region" description="Helical" evidence="6">
    <location>
        <begin position="340"/>
        <end position="358"/>
    </location>
</feature>
<keyword evidence="2" id="KW-1003">Cell membrane</keyword>
<dbReference type="OrthoDB" id="9770036at2"/>
<dbReference type="Proteomes" id="UP000278756">
    <property type="component" value="Chromosome 2"/>
</dbReference>
<keyword evidence="5 6" id="KW-0472">Membrane</keyword>
<evidence type="ECO:0000256" key="6">
    <source>
        <dbReference type="SAM" id="Phobius"/>
    </source>
</evidence>
<feature type="transmembrane region" description="Helical" evidence="6">
    <location>
        <begin position="722"/>
        <end position="745"/>
    </location>
</feature>
<reference evidence="10" key="1">
    <citation type="journal article" date="2017" name="Biotechnol. Biofuels">
        <title>Evaluation of environmental bacterial communities as a factor affecting the growth of duckweed Lemna minor.</title>
        <authorList>
            <person name="Ishizawa H."/>
            <person name="Kuroda M."/>
            <person name="Morikawa M."/>
            <person name="Ike M."/>
        </authorList>
    </citation>
    <scope>NUCLEOTIDE SEQUENCE [LARGE SCALE GENOMIC DNA]</scope>
    <source>
        <strain evidence="10">M6</strain>
    </source>
</reference>
<keyword evidence="3 6" id="KW-0812">Transmembrane</keyword>
<evidence type="ECO:0000256" key="2">
    <source>
        <dbReference type="ARBA" id="ARBA00022475"/>
    </source>
</evidence>
<dbReference type="InterPro" id="IPR025857">
    <property type="entry name" value="MacB_PCD"/>
</dbReference>
<feature type="domain" description="MacB-like periplasmic core" evidence="8">
    <location>
        <begin position="459"/>
        <end position="624"/>
    </location>
</feature>